<dbReference type="Proteomes" id="UP000613840">
    <property type="component" value="Unassembled WGS sequence"/>
</dbReference>
<dbReference type="EMBL" id="BMMZ01000007">
    <property type="protein sequence ID" value="GGL69078.1"/>
    <property type="molecule type" value="Genomic_DNA"/>
</dbReference>
<feature type="transmembrane region" description="Helical" evidence="1">
    <location>
        <begin position="140"/>
        <end position="163"/>
    </location>
</feature>
<dbReference type="RefSeq" id="WP_188896156.1">
    <property type="nucleotide sequence ID" value="NZ_BMMZ01000007.1"/>
</dbReference>
<feature type="transmembrane region" description="Helical" evidence="1">
    <location>
        <begin position="183"/>
        <end position="203"/>
    </location>
</feature>
<feature type="transmembrane region" description="Helical" evidence="1">
    <location>
        <begin position="92"/>
        <end position="119"/>
    </location>
</feature>
<organism evidence="2 3">
    <name type="scientific">Microlunatus endophyticus</name>
    <dbReference type="NCBI Taxonomy" id="1716077"/>
    <lineage>
        <taxon>Bacteria</taxon>
        <taxon>Bacillati</taxon>
        <taxon>Actinomycetota</taxon>
        <taxon>Actinomycetes</taxon>
        <taxon>Propionibacteriales</taxon>
        <taxon>Propionibacteriaceae</taxon>
        <taxon>Microlunatus</taxon>
    </lineage>
</organism>
<keyword evidence="3" id="KW-1185">Reference proteome</keyword>
<evidence type="ECO:0000313" key="2">
    <source>
        <dbReference type="EMBL" id="GGL69078.1"/>
    </source>
</evidence>
<keyword evidence="1" id="KW-1133">Transmembrane helix</keyword>
<accession>A0A917SD28</accession>
<reference evidence="2" key="1">
    <citation type="journal article" date="2014" name="Int. J. Syst. Evol. Microbiol.">
        <title>Complete genome sequence of Corynebacterium casei LMG S-19264T (=DSM 44701T), isolated from a smear-ripened cheese.</title>
        <authorList>
            <consortium name="US DOE Joint Genome Institute (JGI-PGF)"/>
            <person name="Walter F."/>
            <person name="Albersmeier A."/>
            <person name="Kalinowski J."/>
            <person name="Ruckert C."/>
        </authorList>
    </citation>
    <scope>NUCLEOTIDE SEQUENCE</scope>
    <source>
        <strain evidence="2">CGMCC 4.7306</strain>
    </source>
</reference>
<name>A0A917SD28_9ACTN</name>
<proteinExistence type="predicted"/>
<feature type="transmembrane region" description="Helical" evidence="1">
    <location>
        <begin position="258"/>
        <end position="283"/>
    </location>
</feature>
<reference evidence="2" key="2">
    <citation type="submission" date="2020-09" db="EMBL/GenBank/DDBJ databases">
        <authorList>
            <person name="Sun Q."/>
            <person name="Zhou Y."/>
        </authorList>
    </citation>
    <scope>NUCLEOTIDE SEQUENCE</scope>
    <source>
        <strain evidence="2">CGMCC 4.7306</strain>
    </source>
</reference>
<sequence>MFISYVAVGVCLLAGSAPLLLTTNDKQRQKALDRYARKVNLAITDDVRPLVVRRITIVERFTLIGGAVGGLLGLVLSVVLRAAGATDWAASFAILLGLAIGISFAPVGSVVLTTLGIAAGPRVARMTTPAVTDYVPRLELRAVPIALGCAGLAIAGGMVALGTGVLQGHRLDAVGVLVSPGAILAYVAALGYAAALILVRVVLNSGQPAGSTQELAWDDAMRASSLRSLIHTPLAIAAASVVVTFLDVGSRTINQPVLIGTIGVAALVIFVVAMITVAVTDAASRPGQHYWRRLWQDADPVR</sequence>
<keyword evidence="1" id="KW-0812">Transmembrane</keyword>
<feature type="transmembrane region" description="Helical" evidence="1">
    <location>
        <begin position="6"/>
        <end position="24"/>
    </location>
</feature>
<gene>
    <name evidence="2" type="ORF">GCM10011575_29640</name>
</gene>
<evidence type="ECO:0000256" key="1">
    <source>
        <dbReference type="SAM" id="Phobius"/>
    </source>
</evidence>
<keyword evidence="1" id="KW-0472">Membrane</keyword>
<comment type="caution">
    <text evidence="2">The sequence shown here is derived from an EMBL/GenBank/DDBJ whole genome shotgun (WGS) entry which is preliminary data.</text>
</comment>
<evidence type="ECO:0000313" key="3">
    <source>
        <dbReference type="Proteomes" id="UP000613840"/>
    </source>
</evidence>
<feature type="transmembrane region" description="Helical" evidence="1">
    <location>
        <begin position="61"/>
        <end position="80"/>
    </location>
</feature>
<dbReference type="AlphaFoldDB" id="A0A917SD28"/>
<protein>
    <submittedName>
        <fullName evidence="2">Uncharacterized protein</fullName>
    </submittedName>
</protein>
<feature type="transmembrane region" description="Helical" evidence="1">
    <location>
        <begin position="224"/>
        <end position="246"/>
    </location>
</feature>